<evidence type="ECO:0000313" key="1">
    <source>
        <dbReference type="Proteomes" id="UP000887580"/>
    </source>
</evidence>
<evidence type="ECO:0000313" key="2">
    <source>
        <dbReference type="WBParaSite" id="PS1159_v2.g19004.t1"/>
    </source>
</evidence>
<sequence length="417" mass="49262">MSSSFQETVFQNNCLVRQIIDYLLIDEPVHLLHIALINKKFNEEICSRLRQIQHLEFFSIKHEQPSDNDTEDEKVNEEKEGVVESLPTQYGFNQILCDNLTIFNSNLLFITHQSPIISLDFIGLNGCDDDCVKLDSLLRLKGIQSMKFHPSQRHSSNDIYYQLIDKNLQTLKSLIHPPENFFKSLLHDDTCLKLDYLEIDIAAFRSMSYGIRESEDVYLFEVQEEFEAIIEKKIKVKSLTLLGHNCARFQSFYTTLLTESKVTTLKMICNEPIITSEDLMIFQEWKNRNKRFPLISDFEVIFWNDALINDYDTAMKLLFEVFPNLKKIKLGSQKGYSADECFEMIESIQKYWKKNTFEKCEHYIHLNTVIPKEHLNNFELRLMTHKSYRNLSKSCEIWFYTMRINIQESIEIKFLLL</sequence>
<dbReference type="WBParaSite" id="PS1159_v2.g19004.t1">
    <property type="protein sequence ID" value="PS1159_v2.g19004.t1"/>
    <property type="gene ID" value="PS1159_v2.g19004"/>
</dbReference>
<name>A0AC35FMG0_9BILA</name>
<dbReference type="Proteomes" id="UP000887580">
    <property type="component" value="Unplaced"/>
</dbReference>
<protein>
    <submittedName>
        <fullName evidence="2">F-box domain-containing protein</fullName>
    </submittedName>
</protein>
<reference evidence="2" key="1">
    <citation type="submission" date="2022-11" db="UniProtKB">
        <authorList>
            <consortium name="WormBaseParasite"/>
        </authorList>
    </citation>
    <scope>IDENTIFICATION</scope>
</reference>
<proteinExistence type="predicted"/>
<accession>A0AC35FMG0</accession>
<organism evidence="1 2">
    <name type="scientific">Panagrolaimus sp. PS1159</name>
    <dbReference type="NCBI Taxonomy" id="55785"/>
    <lineage>
        <taxon>Eukaryota</taxon>
        <taxon>Metazoa</taxon>
        <taxon>Ecdysozoa</taxon>
        <taxon>Nematoda</taxon>
        <taxon>Chromadorea</taxon>
        <taxon>Rhabditida</taxon>
        <taxon>Tylenchina</taxon>
        <taxon>Panagrolaimomorpha</taxon>
        <taxon>Panagrolaimoidea</taxon>
        <taxon>Panagrolaimidae</taxon>
        <taxon>Panagrolaimus</taxon>
    </lineage>
</organism>